<feature type="signal peptide" evidence="1">
    <location>
        <begin position="1"/>
        <end position="19"/>
    </location>
</feature>
<dbReference type="AlphaFoldDB" id="A0A2T0MA06"/>
<dbReference type="SUPFAM" id="SSF69304">
    <property type="entry name" value="Tricorn protease N-terminal domain"/>
    <property type="match status" value="1"/>
</dbReference>
<dbReference type="Proteomes" id="UP000237640">
    <property type="component" value="Unassembled WGS sequence"/>
</dbReference>
<dbReference type="EMBL" id="PVYX01000002">
    <property type="protein sequence ID" value="PRX54344.1"/>
    <property type="molecule type" value="Genomic_DNA"/>
</dbReference>
<feature type="domain" description="SnoaL-like" evidence="2">
    <location>
        <begin position="296"/>
        <end position="391"/>
    </location>
</feature>
<keyword evidence="4" id="KW-1185">Reference proteome</keyword>
<dbReference type="SUPFAM" id="SSF54427">
    <property type="entry name" value="NTF2-like"/>
    <property type="match status" value="2"/>
</dbReference>
<dbReference type="InterPro" id="IPR032710">
    <property type="entry name" value="NTF2-like_dom_sf"/>
</dbReference>
<feature type="domain" description="SnoaL-like" evidence="2">
    <location>
        <begin position="409"/>
        <end position="505"/>
    </location>
</feature>
<feature type="chain" id="PRO_5015405212" description="SnoaL-like domain-containing protein" evidence="1">
    <location>
        <begin position="20"/>
        <end position="510"/>
    </location>
</feature>
<evidence type="ECO:0000259" key="2">
    <source>
        <dbReference type="Pfam" id="PF12680"/>
    </source>
</evidence>
<dbReference type="InterPro" id="IPR011042">
    <property type="entry name" value="6-blade_b-propeller_TolB-like"/>
</dbReference>
<organism evidence="3 4">
    <name type="scientific">Flagellimonas meridianipacifica</name>
    <dbReference type="NCBI Taxonomy" id="1080225"/>
    <lineage>
        <taxon>Bacteria</taxon>
        <taxon>Pseudomonadati</taxon>
        <taxon>Bacteroidota</taxon>
        <taxon>Flavobacteriia</taxon>
        <taxon>Flavobacteriales</taxon>
        <taxon>Flavobacteriaceae</taxon>
        <taxon>Flagellimonas</taxon>
    </lineage>
</organism>
<accession>A0A2T0MA06</accession>
<dbReference type="Pfam" id="PF12680">
    <property type="entry name" value="SnoaL_2"/>
    <property type="match status" value="2"/>
</dbReference>
<dbReference type="Gene3D" id="2.120.10.30">
    <property type="entry name" value="TolB, C-terminal domain"/>
    <property type="match status" value="1"/>
</dbReference>
<sequence>MKKGIYFVLFYFAISSIHAQGNTEVYLFDLEKSNGKLALSNPKNISNNHGYDNQPSFWNDDTVLFSSTRAGQTDIKQFNITKGSTSKWITNTPIGSEYSPLRIPNSDNVSSIRLDLNGLQRLYEYDIKTGESEALSDLKIGYHVWYNDHILIATVLVKNRMDLVLIDFKEESQITVDENVGRSLHKIPGKDEISYIKKTSSEKEPRQIKSLDVTSKKKDIILSLKYPIEDMVWLSDGTILSPDNNRIAMFHPEKDSVWTDFHVFDKDQVFKISRMSVNPSSTRLALVTDVSPKEIVQRQVETFNRRDLNGFLSCYSEGVLAQRFPTDTMYVGKDKMLDSYERFFANTKNTNVKVIKRIALGNYVIDEEVTMVDGRQGHQVAIYQITNGLINSMSFIFPNQEIGDAEAVVKKQLDAYNARDIDAFMDTYTNDIKLYDFPNSLFSEGEEKMREGYGSFFENTPDLNCEIKNRMVIGNKVIDEEYLTMNGSNFSAAAIYEVENGKIAKVTFLR</sequence>
<protein>
    <recommendedName>
        <fullName evidence="2">SnoaL-like domain-containing protein</fullName>
    </recommendedName>
</protein>
<evidence type="ECO:0000313" key="4">
    <source>
        <dbReference type="Proteomes" id="UP000237640"/>
    </source>
</evidence>
<evidence type="ECO:0000313" key="3">
    <source>
        <dbReference type="EMBL" id="PRX54344.1"/>
    </source>
</evidence>
<comment type="caution">
    <text evidence="3">The sequence shown here is derived from an EMBL/GenBank/DDBJ whole genome shotgun (WGS) entry which is preliminary data.</text>
</comment>
<evidence type="ECO:0000256" key="1">
    <source>
        <dbReference type="SAM" id="SignalP"/>
    </source>
</evidence>
<dbReference type="InterPro" id="IPR037401">
    <property type="entry name" value="SnoaL-like"/>
</dbReference>
<dbReference type="OrthoDB" id="9797498at2"/>
<gene>
    <name evidence="3" type="ORF">CLV81_2744</name>
</gene>
<dbReference type="RefSeq" id="WP_106145630.1">
    <property type="nucleotide sequence ID" value="NZ_PVYX01000002.1"/>
</dbReference>
<proteinExistence type="predicted"/>
<dbReference type="Gene3D" id="3.10.450.50">
    <property type="match status" value="2"/>
</dbReference>
<keyword evidence="1" id="KW-0732">Signal</keyword>
<name>A0A2T0MA06_9FLAO</name>
<reference evidence="3 4" key="1">
    <citation type="submission" date="2018-03" db="EMBL/GenBank/DDBJ databases">
        <title>Genomic Encyclopedia of Archaeal and Bacterial Type Strains, Phase II (KMG-II): from individual species to whole genera.</title>
        <authorList>
            <person name="Goeker M."/>
        </authorList>
    </citation>
    <scope>NUCLEOTIDE SEQUENCE [LARGE SCALE GENOMIC DNA]</scope>
    <source>
        <strain evidence="3 4">DSM 25027</strain>
    </source>
</reference>